<evidence type="ECO:0000256" key="10">
    <source>
        <dbReference type="SAM" id="Phobius"/>
    </source>
</evidence>
<dbReference type="SUPFAM" id="SSF74653">
    <property type="entry name" value="TolA/TonB C-terminal domain"/>
    <property type="match status" value="1"/>
</dbReference>
<dbReference type="GO" id="GO:0015031">
    <property type="term" value="P:protein transport"/>
    <property type="evidence" value="ECO:0007669"/>
    <property type="project" value="UniProtKB-KW"/>
</dbReference>
<evidence type="ECO:0000256" key="9">
    <source>
        <dbReference type="ARBA" id="ARBA00023136"/>
    </source>
</evidence>
<evidence type="ECO:0000313" key="12">
    <source>
        <dbReference type="EMBL" id="QKG81070.1"/>
    </source>
</evidence>
<reference evidence="12 13" key="1">
    <citation type="submission" date="2019-07" db="EMBL/GenBank/DDBJ databases">
        <title>Thalassofilum flectens gen. nov., sp. nov., a novel moderate thermophilic anaerobe from a shallow sea hot spring in Kunashir Island (Russia), representing a new family in the order Bacteroidales, and proposal of Thalassofilacea fam. nov.</title>
        <authorList>
            <person name="Kochetkova T.V."/>
            <person name="Podosokorskaya O.A."/>
            <person name="Novikov A."/>
            <person name="Elcheninov A.G."/>
            <person name="Toshchakov S.V."/>
            <person name="Kublanov I.V."/>
        </authorList>
    </citation>
    <scope>NUCLEOTIDE SEQUENCE [LARGE SCALE GENOMIC DNA]</scope>
    <source>
        <strain evidence="12 13">38-H</strain>
    </source>
</reference>
<dbReference type="GO" id="GO:0098797">
    <property type="term" value="C:plasma membrane protein complex"/>
    <property type="evidence" value="ECO:0007669"/>
    <property type="project" value="TreeGrafter"/>
</dbReference>
<comment type="similarity">
    <text evidence="2">Belongs to the TonB family.</text>
</comment>
<evidence type="ECO:0000259" key="11">
    <source>
        <dbReference type="PROSITE" id="PS52015"/>
    </source>
</evidence>
<dbReference type="NCBIfam" id="TIGR01352">
    <property type="entry name" value="tonB_Cterm"/>
    <property type="match status" value="1"/>
</dbReference>
<dbReference type="AlphaFoldDB" id="A0A7D3XMA8"/>
<dbReference type="InterPro" id="IPR006260">
    <property type="entry name" value="TonB/TolA_C"/>
</dbReference>
<comment type="subcellular location">
    <subcellularLocation>
        <location evidence="1">Cell inner membrane</location>
        <topology evidence="1">Single-pass membrane protein</topology>
        <orientation evidence="1">Periplasmic side</orientation>
    </subcellularLocation>
</comment>
<organism evidence="12 13">
    <name type="scientific">Tenuifilum thalassicum</name>
    <dbReference type="NCBI Taxonomy" id="2590900"/>
    <lineage>
        <taxon>Bacteria</taxon>
        <taxon>Pseudomonadati</taxon>
        <taxon>Bacteroidota</taxon>
        <taxon>Bacteroidia</taxon>
        <taxon>Bacteroidales</taxon>
        <taxon>Tenuifilaceae</taxon>
        <taxon>Tenuifilum</taxon>
    </lineage>
</organism>
<evidence type="ECO:0000256" key="7">
    <source>
        <dbReference type="ARBA" id="ARBA00022927"/>
    </source>
</evidence>
<dbReference type="PROSITE" id="PS52015">
    <property type="entry name" value="TONB_CTD"/>
    <property type="match status" value="1"/>
</dbReference>
<evidence type="ECO:0000256" key="4">
    <source>
        <dbReference type="ARBA" id="ARBA00022475"/>
    </source>
</evidence>
<keyword evidence="6 10" id="KW-0812">Transmembrane</keyword>
<keyword evidence="3" id="KW-0813">Transport</keyword>
<dbReference type="PANTHER" id="PTHR33446:SF2">
    <property type="entry name" value="PROTEIN TONB"/>
    <property type="match status" value="1"/>
</dbReference>
<dbReference type="GO" id="GO:0031992">
    <property type="term" value="F:energy transducer activity"/>
    <property type="evidence" value="ECO:0007669"/>
    <property type="project" value="InterPro"/>
</dbReference>
<proteinExistence type="inferred from homology"/>
<evidence type="ECO:0000313" key="13">
    <source>
        <dbReference type="Proteomes" id="UP000500961"/>
    </source>
</evidence>
<dbReference type="Proteomes" id="UP000500961">
    <property type="component" value="Chromosome"/>
</dbReference>
<sequence length="228" mass="25839">MELKKNPKADLQNKKFLFFEIGLALSLAIVLLAFEWTTSNSVKVELAMTQGEKIEQEIIPITKQDEVKPPEPPKQVTVSDVIKVVEDNVDIEDNSDIFDTEFSEDKAVTVMEFQDDEEEEEEQIPFVTVEEMPTFQGGDINNFRIWVQKNLKYPDIAAENGIQGRVIINFVVEPSGKVSNVKVLRGVDPSLDKEAVRVVSMSPKWKPGMQRGKAVRVQYTIPIIFVLQ</sequence>
<keyword evidence="13" id="KW-1185">Reference proteome</keyword>
<dbReference type="GO" id="GO:0055085">
    <property type="term" value="P:transmembrane transport"/>
    <property type="evidence" value="ECO:0007669"/>
    <property type="project" value="InterPro"/>
</dbReference>
<dbReference type="InterPro" id="IPR037682">
    <property type="entry name" value="TonB_C"/>
</dbReference>
<feature type="transmembrane region" description="Helical" evidence="10">
    <location>
        <begin position="16"/>
        <end position="34"/>
    </location>
</feature>
<protein>
    <submittedName>
        <fullName evidence="12">Energy transducer TonB</fullName>
    </submittedName>
</protein>
<accession>A0A7D3XMA8</accession>
<dbReference type="RefSeq" id="WP_173076466.1">
    <property type="nucleotide sequence ID" value="NZ_CP041345.1"/>
</dbReference>
<evidence type="ECO:0000256" key="3">
    <source>
        <dbReference type="ARBA" id="ARBA00022448"/>
    </source>
</evidence>
<dbReference type="Gene3D" id="3.30.1150.10">
    <property type="match status" value="1"/>
</dbReference>
<dbReference type="EMBL" id="CP041345">
    <property type="protein sequence ID" value="QKG81070.1"/>
    <property type="molecule type" value="Genomic_DNA"/>
</dbReference>
<keyword evidence="4" id="KW-1003">Cell membrane</keyword>
<dbReference type="PRINTS" id="PR01374">
    <property type="entry name" value="TONBPROTEIN"/>
</dbReference>
<evidence type="ECO:0000256" key="8">
    <source>
        <dbReference type="ARBA" id="ARBA00022989"/>
    </source>
</evidence>
<keyword evidence="9 10" id="KW-0472">Membrane</keyword>
<dbReference type="InterPro" id="IPR051045">
    <property type="entry name" value="TonB-dependent_transducer"/>
</dbReference>
<dbReference type="PANTHER" id="PTHR33446">
    <property type="entry name" value="PROTEIN TONB-RELATED"/>
    <property type="match status" value="1"/>
</dbReference>
<evidence type="ECO:0000256" key="2">
    <source>
        <dbReference type="ARBA" id="ARBA00006555"/>
    </source>
</evidence>
<keyword evidence="8 10" id="KW-1133">Transmembrane helix</keyword>
<dbReference type="FunFam" id="3.30.1150.10:FF:000002">
    <property type="entry name" value="Energy transducer TonB"/>
    <property type="match status" value="1"/>
</dbReference>
<gene>
    <name evidence="12" type="ORF">FHG85_12610</name>
</gene>
<evidence type="ECO:0000256" key="1">
    <source>
        <dbReference type="ARBA" id="ARBA00004383"/>
    </source>
</evidence>
<keyword evidence="5" id="KW-0997">Cell inner membrane</keyword>
<dbReference type="Pfam" id="PF03544">
    <property type="entry name" value="TonB_C"/>
    <property type="match status" value="1"/>
</dbReference>
<dbReference type="GO" id="GO:0015891">
    <property type="term" value="P:siderophore transport"/>
    <property type="evidence" value="ECO:0007669"/>
    <property type="project" value="InterPro"/>
</dbReference>
<evidence type="ECO:0000256" key="6">
    <source>
        <dbReference type="ARBA" id="ARBA00022692"/>
    </source>
</evidence>
<evidence type="ECO:0000256" key="5">
    <source>
        <dbReference type="ARBA" id="ARBA00022519"/>
    </source>
</evidence>
<keyword evidence="7" id="KW-0653">Protein transport</keyword>
<dbReference type="GO" id="GO:0030288">
    <property type="term" value="C:outer membrane-bounded periplasmic space"/>
    <property type="evidence" value="ECO:0007669"/>
    <property type="project" value="InterPro"/>
</dbReference>
<dbReference type="InterPro" id="IPR003538">
    <property type="entry name" value="TonB"/>
</dbReference>
<feature type="domain" description="TonB C-terminal" evidence="11">
    <location>
        <begin position="138"/>
        <end position="228"/>
    </location>
</feature>
<dbReference type="KEGG" id="ttz:FHG85_12610"/>
<name>A0A7D3XMA8_9BACT</name>